<feature type="compositionally biased region" description="Basic and acidic residues" evidence="1">
    <location>
        <begin position="93"/>
        <end position="105"/>
    </location>
</feature>
<feature type="region of interest" description="Disordered" evidence="1">
    <location>
        <begin position="86"/>
        <end position="107"/>
    </location>
</feature>
<sequence>MKSKEKDENKLVEYDYALEDTPVPPTNYETMNHRMNQKENIGPLLNRRSELVTNNAEKAEVLNTFFTSVFTSAVGPQALGITIQADANTDPPSAKEEMPPPKETDTLQSKQVLRVVGGELPDRPYPEGGGLFSNWQPVRSGVLQGSILGPKLFNALISDLNCRIKCTLMKFADGTKLSVEVDASEGRATLQEDLDRLEEWVNKNLMKFNKDKCKVMHLGKLNPGEQHRLGSTQLGSRCIESHLGILTGEGPEKGHKDDERTGKPAV</sequence>
<evidence type="ECO:0000256" key="1">
    <source>
        <dbReference type="SAM" id="MobiDB-lite"/>
    </source>
</evidence>
<dbReference type="OrthoDB" id="9401911at2759"/>
<dbReference type="GO" id="GO:0003964">
    <property type="term" value="F:RNA-directed DNA polymerase activity"/>
    <property type="evidence" value="ECO:0007669"/>
    <property type="project" value="UniProtKB-KW"/>
</dbReference>
<keyword evidence="3" id="KW-0808">Transferase</keyword>
<evidence type="ECO:0000313" key="3">
    <source>
        <dbReference type="EMBL" id="PKU48926.1"/>
    </source>
</evidence>
<proteinExistence type="predicted"/>
<name>A0A2I0USB6_LIMLA</name>
<dbReference type="EMBL" id="KZ505644">
    <property type="protein sequence ID" value="PKU48926.1"/>
    <property type="molecule type" value="Genomic_DNA"/>
</dbReference>
<organism evidence="3 4">
    <name type="scientific">Limosa lapponica baueri</name>
    <dbReference type="NCBI Taxonomy" id="1758121"/>
    <lineage>
        <taxon>Eukaryota</taxon>
        <taxon>Metazoa</taxon>
        <taxon>Chordata</taxon>
        <taxon>Craniata</taxon>
        <taxon>Vertebrata</taxon>
        <taxon>Euteleostomi</taxon>
        <taxon>Archelosauria</taxon>
        <taxon>Archosauria</taxon>
        <taxon>Dinosauria</taxon>
        <taxon>Saurischia</taxon>
        <taxon>Theropoda</taxon>
        <taxon>Coelurosauria</taxon>
        <taxon>Aves</taxon>
        <taxon>Neognathae</taxon>
        <taxon>Neoaves</taxon>
        <taxon>Charadriiformes</taxon>
        <taxon>Scolopacidae</taxon>
        <taxon>Limosa</taxon>
    </lineage>
</organism>
<dbReference type="Pfam" id="PF00078">
    <property type="entry name" value="RVT_1"/>
    <property type="match status" value="1"/>
</dbReference>
<dbReference type="AlphaFoldDB" id="A0A2I0USB6"/>
<evidence type="ECO:0000259" key="2">
    <source>
        <dbReference type="Pfam" id="PF00078"/>
    </source>
</evidence>
<dbReference type="Proteomes" id="UP000233556">
    <property type="component" value="Unassembled WGS sequence"/>
</dbReference>
<evidence type="ECO:0000313" key="4">
    <source>
        <dbReference type="Proteomes" id="UP000233556"/>
    </source>
</evidence>
<gene>
    <name evidence="3" type="ORF">llap_782</name>
</gene>
<keyword evidence="3" id="KW-0695">RNA-directed DNA polymerase</keyword>
<dbReference type="PANTHER" id="PTHR33332">
    <property type="entry name" value="REVERSE TRANSCRIPTASE DOMAIN-CONTAINING PROTEIN"/>
    <property type="match status" value="1"/>
</dbReference>
<protein>
    <submittedName>
        <fullName evidence="3">Rna-directed dna polymerase from mobile element jockey-like</fullName>
    </submittedName>
</protein>
<reference evidence="4" key="1">
    <citation type="submission" date="2017-11" db="EMBL/GenBank/DDBJ databases">
        <authorList>
            <person name="Lima N.C."/>
            <person name="Parody-Merino A.M."/>
            <person name="Battley P.F."/>
            <person name="Fidler A.E."/>
            <person name="Prosdocimi F."/>
        </authorList>
    </citation>
    <scope>NUCLEOTIDE SEQUENCE [LARGE SCALE GENOMIC DNA]</scope>
</reference>
<feature type="domain" description="Reverse transcriptase" evidence="2">
    <location>
        <begin position="136"/>
        <end position="222"/>
    </location>
</feature>
<reference evidence="4" key="2">
    <citation type="submission" date="2017-12" db="EMBL/GenBank/DDBJ databases">
        <title>Genome sequence of the Bar-tailed Godwit (Limosa lapponica baueri).</title>
        <authorList>
            <person name="Lima N.C.B."/>
            <person name="Parody-Merino A.M."/>
            <person name="Battley P.F."/>
            <person name="Fidler A.E."/>
            <person name="Prosdocimi F."/>
        </authorList>
    </citation>
    <scope>NUCLEOTIDE SEQUENCE [LARGE SCALE GENOMIC DNA]</scope>
</reference>
<accession>A0A2I0USB6</accession>
<feature type="region of interest" description="Disordered" evidence="1">
    <location>
        <begin position="246"/>
        <end position="266"/>
    </location>
</feature>
<keyword evidence="4" id="KW-1185">Reference proteome</keyword>
<feature type="compositionally biased region" description="Basic and acidic residues" evidence="1">
    <location>
        <begin position="250"/>
        <end position="266"/>
    </location>
</feature>
<dbReference type="InterPro" id="IPR000477">
    <property type="entry name" value="RT_dom"/>
</dbReference>
<keyword evidence="3" id="KW-0548">Nucleotidyltransferase</keyword>